<dbReference type="AlphaFoldDB" id="X1FJD0"/>
<name>X1FJD0_9ZZZZ</name>
<dbReference type="InterPro" id="IPR036514">
    <property type="entry name" value="SGNH_hydro_sf"/>
</dbReference>
<dbReference type="SUPFAM" id="SSF52266">
    <property type="entry name" value="SGNH hydrolase"/>
    <property type="match status" value="1"/>
</dbReference>
<organism evidence="1">
    <name type="scientific">marine sediment metagenome</name>
    <dbReference type="NCBI Taxonomy" id="412755"/>
    <lineage>
        <taxon>unclassified sequences</taxon>
        <taxon>metagenomes</taxon>
        <taxon>ecological metagenomes</taxon>
    </lineage>
</organism>
<comment type="caution">
    <text evidence="1">The sequence shown here is derived from an EMBL/GenBank/DDBJ whole genome shotgun (WGS) entry which is preliminary data.</text>
</comment>
<feature type="non-terminal residue" evidence="1">
    <location>
        <position position="1"/>
    </location>
</feature>
<dbReference type="EMBL" id="BARU01000249">
    <property type="protein sequence ID" value="GAH29469.1"/>
    <property type="molecule type" value="Genomic_DNA"/>
</dbReference>
<proteinExistence type="predicted"/>
<protein>
    <recommendedName>
        <fullName evidence="2">SGNH hydrolase-type esterase domain-containing protein</fullName>
    </recommendedName>
</protein>
<reference evidence="1" key="1">
    <citation type="journal article" date="2014" name="Front. Microbiol.">
        <title>High frequency of phylogenetically diverse reductive dehalogenase-homologous genes in deep subseafloor sedimentary metagenomes.</title>
        <authorList>
            <person name="Kawai M."/>
            <person name="Futagami T."/>
            <person name="Toyoda A."/>
            <person name="Takaki Y."/>
            <person name="Nishi S."/>
            <person name="Hori S."/>
            <person name="Arai W."/>
            <person name="Tsubouchi T."/>
            <person name="Morono Y."/>
            <person name="Uchiyama I."/>
            <person name="Ito T."/>
            <person name="Fujiyama A."/>
            <person name="Inagaki F."/>
            <person name="Takami H."/>
        </authorList>
    </citation>
    <scope>NUCLEOTIDE SEQUENCE</scope>
    <source>
        <strain evidence="1">Expedition CK06-06</strain>
    </source>
</reference>
<evidence type="ECO:0008006" key="2">
    <source>
        <dbReference type="Google" id="ProtNLM"/>
    </source>
</evidence>
<accession>X1FJD0</accession>
<dbReference type="Gene3D" id="3.40.50.1110">
    <property type="entry name" value="SGNH hydrolase"/>
    <property type="match status" value="1"/>
</dbReference>
<sequence>KGLRTISLHSKAKIIITTLSCLGEDVSSPLNQKRKLINDQIKEVGSKHGAYIADVSSFFDKILRRSISSYNLMDHPLNLFFDYFRSKRMNWVEKISRKRQLMLTIDGGHLNSKGAIIYAIVISRILDML</sequence>
<gene>
    <name evidence="1" type="ORF">S03H2_00956</name>
</gene>
<evidence type="ECO:0000313" key="1">
    <source>
        <dbReference type="EMBL" id="GAH29469.1"/>
    </source>
</evidence>